<organism evidence="3 4">
    <name type="scientific">Drosophila ananassae</name>
    <name type="common">Fruit fly</name>
    <dbReference type="NCBI Taxonomy" id="7217"/>
    <lineage>
        <taxon>Eukaryota</taxon>
        <taxon>Metazoa</taxon>
        <taxon>Ecdysozoa</taxon>
        <taxon>Arthropoda</taxon>
        <taxon>Hexapoda</taxon>
        <taxon>Insecta</taxon>
        <taxon>Pterygota</taxon>
        <taxon>Neoptera</taxon>
        <taxon>Endopterygota</taxon>
        <taxon>Diptera</taxon>
        <taxon>Brachycera</taxon>
        <taxon>Muscomorpha</taxon>
        <taxon>Ephydroidea</taxon>
        <taxon>Drosophilidae</taxon>
        <taxon>Drosophila</taxon>
        <taxon>Sophophora</taxon>
    </lineage>
</organism>
<dbReference type="HOGENOM" id="CLU_2624565_0_0_1"/>
<dbReference type="OMA" id="CCFTVET"/>
<feature type="chain" id="PRO_5005336716" evidence="2">
    <location>
        <begin position="25"/>
        <end position="78"/>
    </location>
</feature>
<evidence type="ECO:0000256" key="2">
    <source>
        <dbReference type="SAM" id="SignalP"/>
    </source>
</evidence>
<keyword evidence="4" id="KW-1185">Reference proteome</keyword>
<sequence length="78" mass="7786">MKIFLLSLCIVTILLLVCSFSVEAAPGKCKPPQKWNAKAKKCLKPGKPAGKTTAAASTAAGDTTASAAADPATTAAPA</sequence>
<dbReference type="AlphaFoldDB" id="B3MAJ6"/>
<keyword evidence="2" id="KW-0732">Signal</keyword>
<feature type="region of interest" description="Disordered" evidence="1">
    <location>
        <begin position="46"/>
        <end position="78"/>
    </location>
</feature>
<evidence type="ECO:0000256" key="1">
    <source>
        <dbReference type="SAM" id="MobiDB-lite"/>
    </source>
</evidence>
<protein>
    <submittedName>
        <fullName evidence="3">Uncharacterized protein</fullName>
    </submittedName>
</protein>
<feature type="signal peptide" evidence="2">
    <location>
        <begin position="1"/>
        <end position="24"/>
    </location>
</feature>
<evidence type="ECO:0000313" key="4">
    <source>
        <dbReference type="Proteomes" id="UP000007801"/>
    </source>
</evidence>
<dbReference type="EMBL" id="CH902618">
    <property type="protein sequence ID" value="EDV41283.1"/>
    <property type="molecule type" value="Genomic_DNA"/>
</dbReference>
<evidence type="ECO:0000313" key="3">
    <source>
        <dbReference type="EMBL" id="EDV41283.1"/>
    </source>
</evidence>
<dbReference type="GeneID" id="6506137"/>
<dbReference type="Proteomes" id="UP000007801">
    <property type="component" value="Unassembled WGS sequence"/>
</dbReference>
<name>B3MAJ6_DROAN</name>
<dbReference type="InParanoid" id="B3MAJ6"/>
<proteinExistence type="predicted"/>
<gene>
    <name evidence="3" type="primary">Dana\GF23496</name>
    <name evidence="3" type="synonym">dana_GLEANR_8289</name>
    <name evidence="3" type="ORF">GF23496</name>
</gene>
<reference evidence="3 4" key="1">
    <citation type="journal article" date="2007" name="Nature">
        <title>Evolution of genes and genomes on the Drosophila phylogeny.</title>
        <authorList>
            <consortium name="Drosophila 12 Genomes Consortium"/>
            <person name="Clark A.G."/>
            <person name="Eisen M.B."/>
            <person name="Smith D.R."/>
            <person name="Bergman C.M."/>
            <person name="Oliver B."/>
            <person name="Markow T.A."/>
            <person name="Kaufman T.C."/>
            <person name="Kellis M."/>
            <person name="Gelbart W."/>
            <person name="Iyer V.N."/>
            <person name="Pollard D.A."/>
            <person name="Sackton T.B."/>
            <person name="Larracuente A.M."/>
            <person name="Singh N.D."/>
            <person name="Abad J.P."/>
            <person name="Abt D.N."/>
            <person name="Adryan B."/>
            <person name="Aguade M."/>
            <person name="Akashi H."/>
            <person name="Anderson W.W."/>
            <person name="Aquadro C.F."/>
            <person name="Ardell D.H."/>
            <person name="Arguello R."/>
            <person name="Artieri C.G."/>
            <person name="Barbash D.A."/>
            <person name="Barker D."/>
            <person name="Barsanti P."/>
            <person name="Batterham P."/>
            <person name="Batzoglou S."/>
            <person name="Begun D."/>
            <person name="Bhutkar A."/>
            <person name="Blanco E."/>
            <person name="Bosak S.A."/>
            <person name="Bradley R.K."/>
            <person name="Brand A.D."/>
            <person name="Brent M.R."/>
            <person name="Brooks A.N."/>
            <person name="Brown R.H."/>
            <person name="Butlin R.K."/>
            <person name="Caggese C."/>
            <person name="Calvi B.R."/>
            <person name="Bernardo de Carvalho A."/>
            <person name="Caspi A."/>
            <person name="Castrezana S."/>
            <person name="Celniker S.E."/>
            <person name="Chang J.L."/>
            <person name="Chapple C."/>
            <person name="Chatterji S."/>
            <person name="Chinwalla A."/>
            <person name="Civetta A."/>
            <person name="Clifton S.W."/>
            <person name="Comeron J.M."/>
            <person name="Costello J.C."/>
            <person name="Coyne J.A."/>
            <person name="Daub J."/>
            <person name="David R.G."/>
            <person name="Delcher A.L."/>
            <person name="Delehaunty K."/>
            <person name="Do C.B."/>
            <person name="Ebling H."/>
            <person name="Edwards K."/>
            <person name="Eickbush T."/>
            <person name="Evans J.D."/>
            <person name="Filipski A."/>
            <person name="Findeiss S."/>
            <person name="Freyhult E."/>
            <person name="Fulton L."/>
            <person name="Fulton R."/>
            <person name="Garcia A.C."/>
            <person name="Gardiner A."/>
            <person name="Garfield D.A."/>
            <person name="Garvin B.E."/>
            <person name="Gibson G."/>
            <person name="Gilbert D."/>
            <person name="Gnerre S."/>
            <person name="Godfrey J."/>
            <person name="Good R."/>
            <person name="Gotea V."/>
            <person name="Gravely B."/>
            <person name="Greenberg A.J."/>
            <person name="Griffiths-Jones S."/>
            <person name="Gross S."/>
            <person name="Guigo R."/>
            <person name="Gustafson E.A."/>
            <person name="Haerty W."/>
            <person name="Hahn M.W."/>
            <person name="Halligan D.L."/>
            <person name="Halpern A.L."/>
            <person name="Halter G.M."/>
            <person name="Han M.V."/>
            <person name="Heger A."/>
            <person name="Hillier L."/>
            <person name="Hinrichs A.S."/>
            <person name="Holmes I."/>
            <person name="Hoskins R.A."/>
            <person name="Hubisz M.J."/>
            <person name="Hultmark D."/>
            <person name="Huntley M.A."/>
            <person name="Jaffe D.B."/>
            <person name="Jagadeeshan S."/>
            <person name="Jeck W.R."/>
            <person name="Johnson J."/>
            <person name="Jones C.D."/>
            <person name="Jordan W.C."/>
            <person name="Karpen G.H."/>
            <person name="Kataoka E."/>
            <person name="Keightley P.D."/>
            <person name="Kheradpour P."/>
            <person name="Kirkness E.F."/>
            <person name="Koerich L.B."/>
            <person name="Kristiansen K."/>
            <person name="Kudrna D."/>
            <person name="Kulathinal R.J."/>
            <person name="Kumar S."/>
            <person name="Kwok R."/>
            <person name="Lander E."/>
            <person name="Langley C.H."/>
            <person name="Lapoint R."/>
            <person name="Lazzaro B.P."/>
            <person name="Lee S.J."/>
            <person name="Levesque L."/>
            <person name="Li R."/>
            <person name="Lin C.F."/>
            <person name="Lin M.F."/>
            <person name="Lindblad-Toh K."/>
            <person name="Llopart A."/>
            <person name="Long M."/>
            <person name="Low L."/>
            <person name="Lozovsky E."/>
            <person name="Lu J."/>
            <person name="Luo M."/>
            <person name="Machado C.A."/>
            <person name="Makalowski W."/>
            <person name="Marzo M."/>
            <person name="Matsuda M."/>
            <person name="Matzkin L."/>
            <person name="McAllister B."/>
            <person name="McBride C.S."/>
            <person name="McKernan B."/>
            <person name="McKernan K."/>
            <person name="Mendez-Lago M."/>
            <person name="Minx P."/>
            <person name="Mollenhauer M.U."/>
            <person name="Montooth K."/>
            <person name="Mount S.M."/>
            <person name="Mu X."/>
            <person name="Myers E."/>
            <person name="Negre B."/>
            <person name="Newfeld S."/>
            <person name="Nielsen R."/>
            <person name="Noor M.A."/>
            <person name="O'Grady P."/>
            <person name="Pachter L."/>
            <person name="Papaceit M."/>
            <person name="Parisi M.J."/>
            <person name="Parisi M."/>
            <person name="Parts L."/>
            <person name="Pedersen J.S."/>
            <person name="Pesole G."/>
            <person name="Phillippy A.M."/>
            <person name="Ponting C.P."/>
            <person name="Pop M."/>
            <person name="Porcelli D."/>
            <person name="Powell J.R."/>
            <person name="Prohaska S."/>
            <person name="Pruitt K."/>
            <person name="Puig M."/>
            <person name="Quesneville H."/>
            <person name="Ram K.R."/>
            <person name="Rand D."/>
            <person name="Rasmussen M.D."/>
            <person name="Reed L.K."/>
            <person name="Reenan R."/>
            <person name="Reily A."/>
            <person name="Remington K.A."/>
            <person name="Rieger T.T."/>
            <person name="Ritchie M.G."/>
            <person name="Robin C."/>
            <person name="Rogers Y.H."/>
            <person name="Rohde C."/>
            <person name="Rozas J."/>
            <person name="Rubenfield M.J."/>
            <person name="Ruiz A."/>
            <person name="Russo S."/>
            <person name="Salzberg S.L."/>
            <person name="Sanchez-Gracia A."/>
            <person name="Saranga D.J."/>
            <person name="Sato H."/>
            <person name="Schaeffer S.W."/>
            <person name="Schatz M.C."/>
            <person name="Schlenke T."/>
            <person name="Schwartz R."/>
            <person name="Segarra C."/>
            <person name="Singh R.S."/>
            <person name="Sirot L."/>
            <person name="Sirota M."/>
            <person name="Sisneros N.B."/>
            <person name="Smith C.D."/>
            <person name="Smith T.F."/>
            <person name="Spieth J."/>
            <person name="Stage D.E."/>
            <person name="Stark A."/>
            <person name="Stephan W."/>
            <person name="Strausberg R.L."/>
            <person name="Strempel S."/>
            <person name="Sturgill D."/>
            <person name="Sutton G."/>
            <person name="Sutton G.G."/>
            <person name="Tao W."/>
            <person name="Teichmann S."/>
            <person name="Tobari Y.N."/>
            <person name="Tomimura Y."/>
            <person name="Tsolas J.M."/>
            <person name="Valente V.L."/>
            <person name="Venter E."/>
            <person name="Venter J.C."/>
            <person name="Vicario S."/>
            <person name="Vieira F.G."/>
            <person name="Vilella A.J."/>
            <person name="Villasante A."/>
            <person name="Walenz B."/>
            <person name="Wang J."/>
            <person name="Wasserman M."/>
            <person name="Watts T."/>
            <person name="Wilson D."/>
            <person name="Wilson R.K."/>
            <person name="Wing R.A."/>
            <person name="Wolfner M.F."/>
            <person name="Wong A."/>
            <person name="Wong G.K."/>
            <person name="Wu C.I."/>
            <person name="Wu G."/>
            <person name="Yamamoto D."/>
            <person name="Yang H.P."/>
            <person name="Yang S.P."/>
            <person name="Yorke J.A."/>
            <person name="Yoshida K."/>
            <person name="Zdobnov E."/>
            <person name="Zhang P."/>
            <person name="Zhang Y."/>
            <person name="Zimin A.V."/>
            <person name="Baldwin J."/>
            <person name="Abdouelleil A."/>
            <person name="Abdulkadir J."/>
            <person name="Abebe A."/>
            <person name="Abera B."/>
            <person name="Abreu J."/>
            <person name="Acer S.C."/>
            <person name="Aftuck L."/>
            <person name="Alexander A."/>
            <person name="An P."/>
            <person name="Anderson E."/>
            <person name="Anderson S."/>
            <person name="Arachi H."/>
            <person name="Azer M."/>
            <person name="Bachantsang P."/>
            <person name="Barry A."/>
            <person name="Bayul T."/>
            <person name="Berlin A."/>
            <person name="Bessette D."/>
            <person name="Bloom T."/>
            <person name="Blye J."/>
            <person name="Boguslavskiy L."/>
            <person name="Bonnet C."/>
            <person name="Boukhgalter B."/>
            <person name="Bourzgui I."/>
            <person name="Brown A."/>
            <person name="Cahill P."/>
            <person name="Channer S."/>
            <person name="Cheshatsang Y."/>
            <person name="Chuda L."/>
            <person name="Citroen M."/>
            <person name="Collymore A."/>
            <person name="Cooke P."/>
            <person name="Costello M."/>
            <person name="D'Aco K."/>
            <person name="Daza R."/>
            <person name="De Haan G."/>
            <person name="DeGray S."/>
            <person name="DeMaso C."/>
            <person name="Dhargay N."/>
            <person name="Dooley K."/>
            <person name="Dooley E."/>
            <person name="Doricent M."/>
            <person name="Dorje P."/>
            <person name="Dorjee K."/>
            <person name="Dupes A."/>
            <person name="Elong R."/>
            <person name="Falk J."/>
            <person name="Farina A."/>
            <person name="Faro S."/>
            <person name="Ferguson D."/>
            <person name="Fisher S."/>
            <person name="Foley C.D."/>
            <person name="Franke A."/>
            <person name="Friedrich D."/>
            <person name="Gadbois L."/>
            <person name="Gearin G."/>
            <person name="Gearin C.R."/>
            <person name="Giannoukos G."/>
            <person name="Goode T."/>
            <person name="Graham J."/>
            <person name="Grandbois E."/>
            <person name="Grewal S."/>
            <person name="Gyaltsen K."/>
            <person name="Hafez N."/>
            <person name="Hagos B."/>
            <person name="Hall J."/>
            <person name="Henson C."/>
            <person name="Hollinger A."/>
            <person name="Honan T."/>
            <person name="Huard M.D."/>
            <person name="Hughes L."/>
            <person name="Hurhula B."/>
            <person name="Husby M.E."/>
            <person name="Kamat A."/>
            <person name="Kanga B."/>
            <person name="Kashin S."/>
            <person name="Khazanovich D."/>
            <person name="Kisner P."/>
            <person name="Lance K."/>
            <person name="Lara M."/>
            <person name="Lee W."/>
            <person name="Lennon N."/>
            <person name="Letendre F."/>
            <person name="LeVine R."/>
            <person name="Lipovsky A."/>
            <person name="Liu X."/>
            <person name="Liu J."/>
            <person name="Liu S."/>
            <person name="Lokyitsang T."/>
            <person name="Lokyitsang Y."/>
            <person name="Lubonja R."/>
            <person name="Lui A."/>
            <person name="MacDonald P."/>
            <person name="Magnisalis V."/>
            <person name="Maru K."/>
            <person name="Matthews C."/>
            <person name="McCusker W."/>
            <person name="McDonough S."/>
            <person name="Mehta T."/>
            <person name="Meldrim J."/>
            <person name="Meneus L."/>
            <person name="Mihai O."/>
            <person name="Mihalev A."/>
            <person name="Mihova T."/>
            <person name="Mittelman R."/>
            <person name="Mlenga V."/>
            <person name="Montmayeur A."/>
            <person name="Mulrain L."/>
            <person name="Navidi A."/>
            <person name="Naylor J."/>
            <person name="Negash T."/>
            <person name="Nguyen T."/>
            <person name="Nguyen N."/>
            <person name="Nicol R."/>
            <person name="Norbu C."/>
            <person name="Norbu N."/>
            <person name="Novod N."/>
            <person name="O'Neill B."/>
            <person name="Osman S."/>
            <person name="Markiewicz E."/>
            <person name="Oyono O.L."/>
            <person name="Patti C."/>
            <person name="Phunkhang P."/>
            <person name="Pierre F."/>
            <person name="Priest M."/>
            <person name="Raghuraman S."/>
            <person name="Rege F."/>
            <person name="Reyes R."/>
            <person name="Rise C."/>
            <person name="Rogov P."/>
            <person name="Ross K."/>
            <person name="Ryan E."/>
            <person name="Settipalli S."/>
            <person name="Shea T."/>
            <person name="Sherpa N."/>
            <person name="Shi L."/>
            <person name="Shih D."/>
            <person name="Sparrow T."/>
            <person name="Spaulding J."/>
            <person name="Stalker J."/>
            <person name="Stange-Thomann N."/>
            <person name="Stavropoulos S."/>
            <person name="Stone C."/>
            <person name="Strader C."/>
            <person name="Tesfaye S."/>
            <person name="Thomson T."/>
            <person name="Thoulutsang Y."/>
            <person name="Thoulutsang D."/>
            <person name="Topham K."/>
            <person name="Topping I."/>
            <person name="Tsamla T."/>
            <person name="Vassiliev H."/>
            <person name="Vo A."/>
            <person name="Wangchuk T."/>
            <person name="Wangdi T."/>
            <person name="Weiand M."/>
            <person name="Wilkinson J."/>
            <person name="Wilson A."/>
            <person name="Yadav S."/>
            <person name="Young G."/>
            <person name="Yu Q."/>
            <person name="Zembek L."/>
            <person name="Zhong D."/>
            <person name="Zimmer A."/>
            <person name="Zwirko Z."/>
            <person name="Jaffe D.B."/>
            <person name="Alvarez P."/>
            <person name="Brockman W."/>
            <person name="Butler J."/>
            <person name="Chin C."/>
            <person name="Gnerre S."/>
            <person name="Grabherr M."/>
            <person name="Kleber M."/>
            <person name="Mauceli E."/>
            <person name="MacCallum I."/>
        </authorList>
    </citation>
    <scope>NUCLEOTIDE SEQUENCE [LARGE SCALE GENOMIC DNA]</scope>
    <source>
        <strain evidence="4">Tucson 14024-0371.13</strain>
    </source>
</reference>
<dbReference type="KEGG" id="dan:6506137"/>
<accession>B3MAJ6</accession>